<protein>
    <submittedName>
        <fullName evidence="1">Uncharacterized protein</fullName>
    </submittedName>
</protein>
<proteinExistence type="predicted"/>
<dbReference type="Proteomes" id="UP000294200">
    <property type="component" value="Unassembled WGS sequence"/>
</dbReference>
<dbReference type="EMBL" id="MWML01000009">
    <property type="protein sequence ID" value="TCG09575.1"/>
    <property type="molecule type" value="Genomic_DNA"/>
</dbReference>
<accession>A0A4R0XKZ9</accession>
<organism evidence="1 2">
    <name type="scientific">Paraburkholderia steynii</name>
    <dbReference type="NCBI Taxonomy" id="1245441"/>
    <lineage>
        <taxon>Bacteria</taxon>
        <taxon>Pseudomonadati</taxon>
        <taxon>Pseudomonadota</taxon>
        <taxon>Betaproteobacteria</taxon>
        <taxon>Burkholderiales</taxon>
        <taxon>Burkholderiaceae</taxon>
        <taxon>Paraburkholderia</taxon>
    </lineage>
</organism>
<keyword evidence="2" id="KW-1185">Reference proteome</keyword>
<dbReference type="AlphaFoldDB" id="A0A4R0XKZ9"/>
<evidence type="ECO:0000313" key="1">
    <source>
        <dbReference type="EMBL" id="TCG09575.1"/>
    </source>
</evidence>
<gene>
    <name evidence="1" type="ORF">BZM27_04435</name>
</gene>
<evidence type="ECO:0000313" key="2">
    <source>
        <dbReference type="Proteomes" id="UP000294200"/>
    </source>
</evidence>
<sequence>MNVRISAIVSVAVSLMTAGCGDGGVQTASPQQPTLAEMCTTQTMQKAMPTGVTVKDIPNLWTSLPAVFRATKGGVNLLAENALGDGAPPIVWLPGASLPIL</sequence>
<reference evidence="1 2" key="1">
    <citation type="submission" date="2017-02" db="EMBL/GenBank/DDBJ databases">
        <title>Paraburkholderia sophoroidis sp. nov. and Paraburkholderia steynii sp. nov. rhizobial symbionts of the fynbos legume Hypocalyptus sophoroides.</title>
        <authorList>
            <person name="Steenkamp E.T."/>
            <person name="Beukes C.W."/>
            <person name="Van Zyl E."/>
            <person name="Avontuur J."/>
            <person name="Chan W.Y."/>
            <person name="Hassen A."/>
            <person name="Palmer M."/>
            <person name="Mthombeni L."/>
            <person name="Phalane F."/>
            <person name="Sereme K."/>
            <person name="Venter S.N."/>
        </authorList>
    </citation>
    <scope>NUCLEOTIDE SEQUENCE [LARGE SCALE GENOMIC DNA]</scope>
    <source>
        <strain evidence="1 2">HC1.1ba</strain>
    </source>
</reference>
<dbReference type="PROSITE" id="PS51257">
    <property type="entry name" value="PROKAR_LIPOPROTEIN"/>
    <property type="match status" value="1"/>
</dbReference>
<name>A0A4R0XKZ9_9BURK</name>
<comment type="caution">
    <text evidence="1">The sequence shown here is derived from an EMBL/GenBank/DDBJ whole genome shotgun (WGS) entry which is preliminary data.</text>
</comment>